<dbReference type="Proteomes" id="UP001239111">
    <property type="component" value="Chromosome 1"/>
</dbReference>
<reference evidence="1" key="1">
    <citation type="submission" date="2023-04" db="EMBL/GenBank/DDBJ databases">
        <title>A chromosome-level genome assembly of the parasitoid wasp Eretmocerus hayati.</title>
        <authorList>
            <person name="Zhong Y."/>
            <person name="Liu S."/>
            <person name="Liu Y."/>
        </authorList>
    </citation>
    <scope>NUCLEOTIDE SEQUENCE</scope>
    <source>
        <strain evidence="1">ZJU_SS_LIU_2023</strain>
    </source>
</reference>
<evidence type="ECO:0000313" key="1">
    <source>
        <dbReference type="EMBL" id="KAJ8684801.1"/>
    </source>
</evidence>
<keyword evidence="2" id="KW-1185">Reference proteome</keyword>
<sequence>MIASHSNKVSKDSKLAVGDIVRVTRASNVFRNGHMRGLTPELLEIVRISTNRQPLMYSLQNVAGGDIDGLSCEEELTRVRKDLEEEAFEVDGILKTSARGDKKRYSVSWKGYPEKSNSSVAAGDIQDLR</sequence>
<comment type="caution">
    <text evidence="1">The sequence shown here is derived from an EMBL/GenBank/DDBJ whole genome shotgun (WGS) entry which is preliminary data.</text>
</comment>
<gene>
    <name evidence="1" type="ORF">QAD02_020594</name>
</gene>
<accession>A0ACC2PMU4</accession>
<evidence type="ECO:0000313" key="2">
    <source>
        <dbReference type="Proteomes" id="UP001239111"/>
    </source>
</evidence>
<proteinExistence type="predicted"/>
<name>A0ACC2PMU4_9HYME</name>
<dbReference type="EMBL" id="CM056741">
    <property type="protein sequence ID" value="KAJ8684801.1"/>
    <property type="molecule type" value="Genomic_DNA"/>
</dbReference>
<organism evidence="1 2">
    <name type="scientific">Eretmocerus hayati</name>
    <dbReference type="NCBI Taxonomy" id="131215"/>
    <lineage>
        <taxon>Eukaryota</taxon>
        <taxon>Metazoa</taxon>
        <taxon>Ecdysozoa</taxon>
        <taxon>Arthropoda</taxon>
        <taxon>Hexapoda</taxon>
        <taxon>Insecta</taxon>
        <taxon>Pterygota</taxon>
        <taxon>Neoptera</taxon>
        <taxon>Endopterygota</taxon>
        <taxon>Hymenoptera</taxon>
        <taxon>Apocrita</taxon>
        <taxon>Proctotrupomorpha</taxon>
        <taxon>Chalcidoidea</taxon>
        <taxon>Aphelinidae</taxon>
        <taxon>Aphelininae</taxon>
        <taxon>Eretmocerus</taxon>
    </lineage>
</organism>
<protein>
    <submittedName>
        <fullName evidence="1">Uncharacterized protein</fullName>
    </submittedName>
</protein>